<dbReference type="SUPFAM" id="SSF52540">
    <property type="entry name" value="P-loop containing nucleoside triphosphate hydrolases"/>
    <property type="match status" value="1"/>
</dbReference>
<dbReference type="InterPro" id="IPR041617">
    <property type="entry name" value="TPR_MalT"/>
</dbReference>
<evidence type="ECO:0000259" key="4">
    <source>
        <dbReference type="PROSITE" id="PS50043"/>
    </source>
</evidence>
<feature type="domain" description="HTH luxR-type" evidence="4">
    <location>
        <begin position="821"/>
        <end position="886"/>
    </location>
</feature>
<dbReference type="EMBL" id="JACXJA010000063">
    <property type="protein sequence ID" value="MBD2866607.1"/>
    <property type="molecule type" value="Genomic_DNA"/>
</dbReference>
<evidence type="ECO:0000256" key="3">
    <source>
        <dbReference type="ARBA" id="ARBA00023163"/>
    </source>
</evidence>
<dbReference type="InterPro" id="IPR027417">
    <property type="entry name" value="P-loop_NTPase"/>
</dbReference>
<dbReference type="GO" id="GO:0006355">
    <property type="term" value="P:regulation of DNA-templated transcription"/>
    <property type="evidence" value="ECO:0007669"/>
    <property type="project" value="InterPro"/>
</dbReference>
<dbReference type="PANTHER" id="PTHR44688:SF16">
    <property type="entry name" value="DNA-BINDING TRANSCRIPTIONAL ACTIVATOR DEVR_DOSR"/>
    <property type="match status" value="1"/>
</dbReference>
<keyword evidence="6" id="KW-1185">Reference proteome</keyword>
<name>A0A927CGL7_9BACL</name>
<dbReference type="Pfam" id="PF17874">
    <property type="entry name" value="TPR_MalT"/>
    <property type="match status" value="1"/>
</dbReference>
<sequence>MTIPIVTTKLYIPPFRPNAVIRPRLIERLNDGLRRKLTVVSASAGYGKTTLVSGWAAGCGRPVAWLSLDEGDNDPARFLTGLFAALQMISRHNGDSVFAMLPSPQPPPIEAAINALLHEINANPETFILVLDDYHVIQAEPVHRALSLLLDHMPPHLHLVIATREEPRLPLPRLRVRDQLTDLRAEDLRFTYAEASEFLGGVMGQPLSSTDVALLESRTEGWIAGLQLAALSMKEQSDVSGFIRSFTGNNRFVLDYLVEEVLQRLPENVLTFLLHSSILDRLCGPLCDAVVDGQVQSRQPFPLSASGQDMLDDLERANLFIVRLDEERRWYRYHHLFAELLRKRLQHSSPQTIETLHIRASIWYENNGLALEAFRHAAAANDIGRAARLVEGGGMPLLFRGAVAPVKDWLDALPAKELDARPSLWVMYASALLMTGQMSGVEPKLLSAEKALHYHVQDDKTRDLIGHIASIRATQAVSRHQADTILAESRRALDYLHPDNLPVRTATTWSLGYAYQLQGDRAAAGKAYTEALSASRQIGHLIITIMASLGLGAVQEAENRLDLAAETYRNVLKLAGNPAFPAACEAHLGLARITYEWNDLEAAAEHGRQSVMLAQQLERTDRAVAGELFLAKLKLAQGDIRGAAGCIATADHFARSHSFVNQLPAIAAAQILVLLRQGNLTAAAHLAQKHELPISRARVHLAQGNTSAALAVLEPWLRKAEANRLVEERERLQALILLAVTLYAHNDAARAVQALRDAIFAATAGGFVRIFADEGVVMYRLLREAAGQGIMTDSLNKLLTVMEAEGRSSGTGSPPGPILSGKGLIEPLSERELEVLRLIAQGLSNAEISEQLYLSLSTVKGHNRNIFDKLQVKRRTEAVAYARQLGLL</sequence>
<dbReference type="InterPro" id="IPR059106">
    <property type="entry name" value="WHD_MalT"/>
</dbReference>
<dbReference type="InterPro" id="IPR036388">
    <property type="entry name" value="WH-like_DNA-bd_sf"/>
</dbReference>
<evidence type="ECO:0000256" key="2">
    <source>
        <dbReference type="ARBA" id="ARBA00023125"/>
    </source>
</evidence>
<dbReference type="AlphaFoldDB" id="A0A927CGL7"/>
<dbReference type="Gene3D" id="1.10.10.10">
    <property type="entry name" value="Winged helix-like DNA-binding domain superfamily/Winged helix DNA-binding domain"/>
    <property type="match status" value="1"/>
</dbReference>
<evidence type="ECO:0000256" key="1">
    <source>
        <dbReference type="ARBA" id="ARBA00023015"/>
    </source>
</evidence>
<dbReference type="PROSITE" id="PS00622">
    <property type="entry name" value="HTH_LUXR_1"/>
    <property type="match status" value="1"/>
</dbReference>
<dbReference type="Pfam" id="PF25873">
    <property type="entry name" value="WHD_MalT"/>
    <property type="match status" value="1"/>
</dbReference>
<dbReference type="SMART" id="SM00028">
    <property type="entry name" value="TPR"/>
    <property type="match status" value="3"/>
</dbReference>
<dbReference type="InterPro" id="IPR000792">
    <property type="entry name" value="Tscrpt_reg_LuxR_C"/>
</dbReference>
<gene>
    <name evidence="5" type="ORF">IDH45_32025</name>
</gene>
<comment type="caution">
    <text evidence="5">The sequence shown here is derived from an EMBL/GenBank/DDBJ whole genome shotgun (WGS) entry which is preliminary data.</text>
</comment>
<dbReference type="RefSeq" id="WP_190932227.1">
    <property type="nucleotide sequence ID" value="NZ_JACXJA010000063.1"/>
</dbReference>
<dbReference type="PROSITE" id="PS50043">
    <property type="entry name" value="HTH_LUXR_2"/>
    <property type="match status" value="1"/>
</dbReference>
<dbReference type="SUPFAM" id="SSF46894">
    <property type="entry name" value="C-terminal effector domain of the bipartite response regulators"/>
    <property type="match status" value="1"/>
</dbReference>
<dbReference type="PANTHER" id="PTHR44688">
    <property type="entry name" value="DNA-BINDING TRANSCRIPTIONAL ACTIVATOR DEVR_DOSR"/>
    <property type="match status" value="1"/>
</dbReference>
<evidence type="ECO:0000313" key="6">
    <source>
        <dbReference type="Proteomes" id="UP000639396"/>
    </source>
</evidence>
<organism evidence="5 6">
    <name type="scientific">Paenibacillus oceani</name>
    <dbReference type="NCBI Taxonomy" id="2772510"/>
    <lineage>
        <taxon>Bacteria</taxon>
        <taxon>Bacillati</taxon>
        <taxon>Bacillota</taxon>
        <taxon>Bacilli</taxon>
        <taxon>Bacillales</taxon>
        <taxon>Paenibacillaceae</taxon>
        <taxon>Paenibacillus</taxon>
    </lineage>
</organism>
<dbReference type="InterPro" id="IPR016032">
    <property type="entry name" value="Sig_transdc_resp-reg_C-effctor"/>
</dbReference>
<keyword evidence="2" id="KW-0238">DNA-binding</keyword>
<evidence type="ECO:0000313" key="5">
    <source>
        <dbReference type="EMBL" id="MBD2866607.1"/>
    </source>
</evidence>
<dbReference type="InterPro" id="IPR011990">
    <property type="entry name" value="TPR-like_helical_dom_sf"/>
</dbReference>
<proteinExistence type="predicted"/>
<dbReference type="Gene3D" id="3.40.50.300">
    <property type="entry name" value="P-loop containing nucleotide triphosphate hydrolases"/>
    <property type="match status" value="1"/>
</dbReference>
<reference evidence="5" key="1">
    <citation type="submission" date="2020-09" db="EMBL/GenBank/DDBJ databases">
        <title>A novel bacterium of genus Paenibacillus, isolated from South China Sea.</title>
        <authorList>
            <person name="Huang H."/>
            <person name="Mo K."/>
            <person name="Hu Y."/>
        </authorList>
    </citation>
    <scope>NUCLEOTIDE SEQUENCE</scope>
    <source>
        <strain evidence="5">IB182363</strain>
    </source>
</reference>
<dbReference type="GO" id="GO:0003677">
    <property type="term" value="F:DNA binding"/>
    <property type="evidence" value="ECO:0007669"/>
    <property type="project" value="UniProtKB-KW"/>
</dbReference>
<protein>
    <submittedName>
        <fullName evidence="5">LuxR family transcriptional regulator</fullName>
    </submittedName>
</protein>
<dbReference type="CDD" id="cd06170">
    <property type="entry name" value="LuxR_C_like"/>
    <property type="match status" value="1"/>
</dbReference>
<accession>A0A927CGL7</accession>
<keyword evidence="1" id="KW-0805">Transcription regulation</keyword>
<dbReference type="PRINTS" id="PR00038">
    <property type="entry name" value="HTHLUXR"/>
</dbReference>
<dbReference type="SMART" id="SM00421">
    <property type="entry name" value="HTH_LUXR"/>
    <property type="match status" value="1"/>
</dbReference>
<dbReference type="Proteomes" id="UP000639396">
    <property type="component" value="Unassembled WGS sequence"/>
</dbReference>
<keyword evidence="3" id="KW-0804">Transcription</keyword>
<dbReference type="SUPFAM" id="SSF48452">
    <property type="entry name" value="TPR-like"/>
    <property type="match status" value="1"/>
</dbReference>
<dbReference type="Pfam" id="PF00196">
    <property type="entry name" value="GerE"/>
    <property type="match status" value="1"/>
</dbReference>
<dbReference type="Gene3D" id="1.25.40.10">
    <property type="entry name" value="Tetratricopeptide repeat domain"/>
    <property type="match status" value="1"/>
</dbReference>
<dbReference type="InterPro" id="IPR019734">
    <property type="entry name" value="TPR_rpt"/>
</dbReference>